<dbReference type="EMBL" id="JH000760">
    <property type="protein sequence ID" value="EGV95363.1"/>
    <property type="molecule type" value="Genomic_DNA"/>
</dbReference>
<keyword evidence="1" id="KW-0732">Signal</keyword>
<name>G3HV40_CRIGR</name>
<accession>G3HV40</accession>
<dbReference type="AlphaFoldDB" id="G3HV40"/>
<sequence>MITPSSVCTALASALLQGSLCHYLTQYTSDWGSSLRMALSLAEGLAFLHEERWQDGK</sequence>
<proteinExistence type="predicted"/>
<dbReference type="SUPFAM" id="SSF56112">
    <property type="entry name" value="Protein kinase-like (PK-like)"/>
    <property type="match status" value="1"/>
</dbReference>
<evidence type="ECO:0000313" key="3">
    <source>
        <dbReference type="Proteomes" id="UP000001075"/>
    </source>
</evidence>
<dbReference type="STRING" id="10029.G3HV40"/>
<dbReference type="PaxDb" id="10029-XP_007631687.1"/>
<evidence type="ECO:0000313" key="2">
    <source>
        <dbReference type="EMBL" id="EGV95363.1"/>
    </source>
</evidence>
<protein>
    <submittedName>
        <fullName evidence="2">Anti-Muellerian hormone type-2 receptor</fullName>
    </submittedName>
</protein>
<keyword evidence="2" id="KW-0675">Receptor</keyword>
<dbReference type="Gene3D" id="1.10.510.10">
    <property type="entry name" value="Transferase(Phosphotransferase) domain 1"/>
    <property type="match status" value="1"/>
</dbReference>
<feature type="signal peptide" evidence="1">
    <location>
        <begin position="1"/>
        <end position="21"/>
    </location>
</feature>
<gene>
    <name evidence="2" type="ORF">I79_014817</name>
</gene>
<dbReference type="InterPro" id="IPR011009">
    <property type="entry name" value="Kinase-like_dom_sf"/>
</dbReference>
<evidence type="ECO:0000256" key="1">
    <source>
        <dbReference type="SAM" id="SignalP"/>
    </source>
</evidence>
<feature type="chain" id="PRO_5003444683" evidence="1">
    <location>
        <begin position="22"/>
        <end position="57"/>
    </location>
</feature>
<dbReference type="Proteomes" id="UP000001075">
    <property type="component" value="Unassembled WGS sequence"/>
</dbReference>
<dbReference type="InParanoid" id="G3HV40"/>
<dbReference type="eggNOG" id="KOG3653">
    <property type="taxonomic scope" value="Eukaryota"/>
</dbReference>
<organism evidence="2 3">
    <name type="scientific">Cricetulus griseus</name>
    <name type="common">Chinese hamster</name>
    <name type="synonym">Cricetulus barabensis griseus</name>
    <dbReference type="NCBI Taxonomy" id="10029"/>
    <lineage>
        <taxon>Eukaryota</taxon>
        <taxon>Metazoa</taxon>
        <taxon>Chordata</taxon>
        <taxon>Craniata</taxon>
        <taxon>Vertebrata</taxon>
        <taxon>Euteleostomi</taxon>
        <taxon>Mammalia</taxon>
        <taxon>Eutheria</taxon>
        <taxon>Euarchontoglires</taxon>
        <taxon>Glires</taxon>
        <taxon>Rodentia</taxon>
        <taxon>Myomorpha</taxon>
        <taxon>Muroidea</taxon>
        <taxon>Cricetidae</taxon>
        <taxon>Cricetinae</taxon>
        <taxon>Cricetulus</taxon>
    </lineage>
</organism>
<reference evidence="3" key="1">
    <citation type="journal article" date="2011" name="Nat. Biotechnol.">
        <title>The genomic sequence of the Chinese hamster ovary (CHO)-K1 cell line.</title>
        <authorList>
            <person name="Xu X."/>
            <person name="Nagarajan H."/>
            <person name="Lewis N.E."/>
            <person name="Pan S."/>
            <person name="Cai Z."/>
            <person name="Liu X."/>
            <person name="Chen W."/>
            <person name="Xie M."/>
            <person name="Wang W."/>
            <person name="Hammond S."/>
            <person name="Andersen M.R."/>
            <person name="Neff N."/>
            <person name="Passarelli B."/>
            <person name="Koh W."/>
            <person name="Fan H.C."/>
            <person name="Wang J."/>
            <person name="Gui Y."/>
            <person name="Lee K.H."/>
            <person name="Betenbaugh M.J."/>
            <person name="Quake S.R."/>
            <person name="Famili I."/>
            <person name="Palsson B.O."/>
            <person name="Wang J."/>
        </authorList>
    </citation>
    <scope>NUCLEOTIDE SEQUENCE [LARGE SCALE GENOMIC DNA]</scope>
    <source>
        <strain evidence="3">CHO K1 cell line</strain>
    </source>
</reference>